<dbReference type="EMBL" id="LXQA010647446">
    <property type="protein sequence ID" value="MCI64004.1"/>
    <property type="molecule type" value="Genomic_DNA"/>
</dbReference>
<feature type="non-terminal residue" evidence="1">
    <location>
        <position position="1"/>
    </location>
</feature>
<name>A0A392TTG3_9FABA</name>
<reference evidence="1 2" key="1">
    <citation type="journal article" date="2018" name="Front. Plant Sci.">
        <title>Red Clover (Trifolium pratense) and Zigzag Clover (T. medium) - A Picture of Genomic Similarities and Differences.</title>
        <authorList>
            <person name="Dluhosova J."/>
            <person name="Istvanek J."/>
            <person name="Nedelnik J."/>
            <person name="Repkova J."/>
        </authorList>
    </citation>
    <scope>NUCLEOTIDE SEQUENCE [LARGE SCALE GENOMIC DNA]</scope>
    <source>
        <strain evidence="2">cv. 10/8</strain>
        <tissue evidence="1">Leaf</tissue>
    </source>
</reference>
<dbReference type="Proteomes" id="UP000265520">
    <property type="component" value="Unassembled WGS sequence"/>
</dbReference>
<evidence type="ECO:0000313" key="1">
    <source>
        <dbReference type="EMBL" id="MCI64004.1"/>
    </source>
</evidence>
<organism evidence="1 2">
    <name type="scientific">Trifolium medium</name>
    <dbReference type="NCBI Taxonomy" id="97028"/>
    <lineage>
        <taxon>Eukaryota</taxon>
        <taxon>Viridiplantae</taxon>
        <taxon>Streptophyta</taxon>
        <taxon>Embryophyta</taxon>
        <taxon>Tracheophyta</taxon>
        <taxon>Spermatophyta</taxon>
        <taxon>Magnoliopsida</taxon>
        <taxon>eudicotyledons</taxon>
        <taxon>Gunneridae</taxon>
        <taxon>Pentapetalae</taxon>
        <taxon>rosids</taxon>
        <taxon>fabids</taxon>
        <taxon>Fabales</taxon>
        <taxon>Fabaceae</taxon>
        <taxon>Papilionoideae</taxon>
        <taxon>50 kb inversion clade</taxon>
        <taxon>NPAAA clade</taxon>
        <taxon>Hologalegina</taxon>
        <taxon>IRL clade</taxon>
        <taxon>Trifolieae</taxon>
        <taxon>Trifolium</taxon>
    </lineage>
</organism>
<proteinExistence type="predicted"/>
<accession>A0A392TTG3</accession>
<keyword evidence="2" id="KW-1185">Reference proteome</keyword>
<evidence type="ECO:0000313" key="2">
    <source>
        <dbReference type="Proteomes" id="UP000265520"/>
    </source>
</evidence>
<comment type="caution">
    <text evidence="1">The sequence shown here is derived from an EMBL/GenBank/DDBJ whole genome shotgun (WGS) entry which is preliminary data.</text>
</comment>
<sequence>ARYTAVGDATARFTVVDDAMARFAVVGNEGNCRQCGY</sequence>
<protein>
    <submittedName>
        <fullName evidence="1">Uncharacterized protein</fullName>
    </submittedName>
</protein>
<dbReference type="AlphaFoldDB" id="A0A392TTG3"/>